<reference evidence="2 3" key="1">
    <citation type="submission" date="2024-11" db="EMBL/GenBank/DDBJ databases">
        <title>Chromosome-level genome assembly of Eucalyptus globulus Labill. provides insights into its genome evolution.</title>
        <authorList>
            <person name="Li X."/>
        </authorList>
    </citation>
    <scope>NUCLEOTIDE SEQUENCE [LARGE SCALE GENOMIC DNA]</scope>
    <source>
        <strain evidence="2">CL2024</strain>
        <tissue evidence="2">Fresh tender leaves</tissue>
    </source>
</reference>
<evidence type="ECO:0000256" key="1">
    <source>
        <dbReference type="SAM" id="Phobius"/>
    </source>
</evidence>
<feature type="transmembrane region" description="Helical" evidence="1">
    <location>
        <begin position="12"/>
        <end position="28"/>
    </location>
</feature>
<accession>A0ABD3JB95</accession>
<organism evidence="2 3">
    <name type="scientific">Eucalyptus globulus</name>
    <name type="common">Tasmanian blue gum</name>
    <dbReference type="NCBI Taxonomy" id="34317"/>
    <lineage>
        <taxon>Eukaryota</taxon>
        <taxon>Viridiplantae</taxon>
        <taxon>Streptophyta</taxon>
        <taxon>Embryophyta</taxon>
        <taxon>Tracheophyta</taxon>
        <taxon>Spermatophyta</taxon>
        <taxon>Magnoliopsida</taxon>
        <taxon>eudicotyledons</taxon>
        <taxon>Gunneridae</taxon>
        <taxon>Pentapetalae</taxon>
        <taxon>rosids</taxon>
        <taxon>malvids</taxon>
        <taxon>Myrtales</taxon>
        <taxon>Myrtaceae</taxon>
        <taxon>Myrtoideae</taxon>
        <taxon>Eucalypteae</taxon>
        <taxon>Eucalyptus</taxon>
    </lineage>
</organism>
<gene>
    <name evidence="2" type="ORF">ACJRO7_036258</name>
</gene>
<keyword evidence="1" id="KW-0472">Membrane</keyword>
<dbReference type="InterPro" id="IPR007877">
    <property type="entry name" value="DUF707"/>
</dbReference>
<dbReference type="PANTHER" id="PTHR31210:SF11">
    <property type="entry name" value="KETOGLUTARATE REDUCTASE TRANS-SPLICING-LIKE PROTEIN, PUTATIVE (DUF707)-RELATED"/>
    <property type="match status" value="1"/>
</dbReference>
<proteinExistence type="predicted"/>
<comment type="caution">
    <text evidence="2">The sequence shown here is derived from an EMBL/GenBank/DDBJ whole genome shotgun (WGS) entry which is preliminary data.</text>
</comment>
<dbReference type="PANTHER" id="PTHR31210">
    <property type="entry name" value="OS06G0731900 PROTEIN"/>
    <property type="match status" value="1"/>
</dbReference>
<evidence type="ECO:0000313" key="2">
    <source>
        <dbReference type="EMBL" id="KAL3724214.1"/>
    </source>
</evidence>
<sequence length="400" mass="45524">MLAPLPFHPFRIQSFLAFSLDFLLLLSTEKFSLLFGSKIHPFPIFVVGRHCMPVLLEDSRAVTMTTHFVPMLSDSKTRSCLYTLFIVASLFCGAYFINSTVIAKEYKDRLIRLGASETMRNKDSMRCKDDCRPSGSEHLPKGIVVETSNLEMQPLWGPIKNYKNTTPAMNLLALAVGIKQKEIVNRLVQKFPSKDFVVMLFHYDGVVDDWKNFTWSERAIHVSAVNQTKWWFAKRFLHPDIVAEYGYIFLWDEDLGVENFDPNRYLSIVQGDGLEISQPALDPVKSAVHQPITARRKRSKLHRRMYKFKGSGRCDENSTAPPCVGWVEMMAPVFSRIAWRCVWHMIQNDLIHAWGLDMLLGYCAQGDRTQKVGVVDAEYIVHLGLPTLGAGLKNQASAQS</sequence>
<evidence type="ECO:0000313" key="3">
    <source>
        <dbReference type="Proteomes" id="UP001634007"/>
    </source>
</evidence>
<feature type="transmembrane region" description="Helical" evidence="1">
    <location>
        <begin position="80"/>
        <end position="97"/>
    </location>
</feature>
<dbReference type="Proteomes" id="UP001634007">
    <property type="component" value="Unassembled WGS sequence"/>
</dbReference>
<protein>
    <submittedName>
        <fullName evidence="2">Uncharacterized protein</fullName>
    </submittedName>
</protein>
<dbReference type="Pfam" id="PF05212">
    <property type="entry name" value="DUF707"/>
    <property type="match status" value="1"/>
</dbReference>
<keyword evidence="1" id="KW-0812">Transmembrane</keyword>
<keyword evidence="1" id="KW-1133">Transmembrane helix</keyword>
<dbReference type="AlphaFoldDB" id="A0ABD3JB95"/>
<dbReference type="EMBL" id="JBJKBG010000009">
    <property type="protein sequence ID" value="KAL3724214.1"/>
    <property type="molecule type" value="Genomic_DNA"/>
</dbReference>
<name>A0ABD3JB95_EUCGL</name>
<keyword evidence="3" id="KW-1185">Reference proteome</keyword>